<protein>
    <submittedName>
        <fullName evidence="5">ABC transporter ATP-binding protein</fullName>
    </submittedName>
</protein>
<sequence>METLIERDREDTGRAAAPVLSVKDLRVHYTAESGNVTAVDGVSFDIGAGEVFGLAGESGCGKSTIANAVMRLLQSPAEITGGSIELNGRNLLALGDEELRRTRWRDVAMVFQSAMNSLNPVMTIGDQIVDVFTTHERMPKKAARERAAELLKLVDISPDRLKSYPHQLSGGMRQRAVIAIALALKPSLLIMDEPTTALDVVVQQEIMHQIKELQQELGFSILFITHDISLMVELSHRMAVMYAGRLVEVAPSKDMLGNPLHPYTNALMGAFPPLSGPRVELTGIPDAPPNMAHPPTGCRFHPRCPLAVDACRSTEPPLLQVAARHDAACLLVSEQAVPSERSSR</sequence>
<evidence type="ECO:0000313" key="5">
    <source>
        <dbReference type="EMBL" id="MFB0833648.1"/>
    </source>
</evidence>
<dbReference type="PROSITE" id="PS00211">
    <property type="entry name" value="ABC_TRANSPORTER_1"/>
    <property type="match status" value="1"/>
</dbReference>
<name>A0ABV4UNF5_9MICC</name>
<comment type="caution">
    <text evidence="5">The sequence shown here is derived from an EMBL/GenBank/DDBJ whole genome shotgun (WGS) entry which is preliminary data.</text>
</comment>
<dbReference type="NCBIfam" id="TIGR01727">
    <property type="entry name" value="oligo_HPY"/>
    <property type="match status" value="1"/>
</dbReference>
<organism evidence="5 6">
    <name type="scientific">Arthrobacter halodurans</name>
    <dbReference type="NCBI Taxonomy" id="516699"/>
    <lineage>
        <taxon>Bacteria</taxon>
        <taxon>Bacillati</taxon>
        <taxon>Actinomycetota</taxon>
        <taxon>Actinomycetes</taxon>
        <taxon>Micrococcales</taxon>
        <taxon>Micrococcaceae</taxon>
        <taxon>Arthrobacter</taxon>
    </lineage>
</organism>
<dbReference type="SUPFAM" id="SSF52540">
    <property type="entry name" value="P-loop containing nucleoside triphosphate hydrolases"/>
    <property type="match status" value="1"/>
</dbReference>
<dbReference type="InterPro" id="IPR017871">
    <property type="entry name" value="ABC_transporter-like_CS"/>
</dbReference>
<dbReference type="PANTHER" id="PTHR43067">
    <property type="entry name" value="OLIGOPEPTIDE/DIPEPTIDE ABC TRANSPORTER, ATPASE SUBUNIT"/>
    <property type="match status" value="1"/>
</dbReference>
<keyword evidence="2" id="KW-0547">Nucleotide-binding</keyword>
<dbReference type="InterPro" id="IPR003593">
    <property type="entry name" value="AAA+_ATPase"/>
</dbReference>
<evidence type="ECO:0000256" key="1">
    <source>
        <dbReference type="ARBA" id="ARBA00022448"/>
    </source>
</evidence>
<dbReference type="Gene3D" id="3.40.50.300">
    <property type="entry name" value="P-loop containing nucleotide triphosphate hydrolases"/>
    <property type="match status" value="1"/>
</dbReference>
<keyword evidence="3 5" id="KW-0067">ATP-binding</keyword>
<proteinExistence type="predicted"/>
<dbReference type="InterPro" id="IPR003439">
    <property type="entry name" value="ABC_transporter-like_ATP-bd"/>
</dbReference>
<dbReference type="GO" id="GO:0005524">
    <property type="term" value="F:ATP binding"/>
    <property type="evidence" value="ECO:0007669"/>
    <property type="project" value="UniProtKB-KW"/>
</dbReference>
<dbReference type="Pfam" id="PF08352">
    <property type="entry name" value="oligo_HPY"/>
    <property type="match status" value="1"/>
</dbReference>
<dbReference type="EMBL" id="JBHDLJ010000002">
    <property type="protein sequence ID" value="MFB0833648.1"/>
    <property type="molecule type" value="Genomic_DNA"/>
</dbReference>
<evidence type="ECO:0000313" key="6">
    <source>
        <dbReference type="Proteomes" id="UP001575652"/>
    </source>
</evidence>
<reference evidence="5 6" key="1">
    <citation type="submission" date="2024-09" db="EMBL/GenBank/DDBJ databases">
        <authorList>
            <person name="Salinas-Garcia M.A."/>
            <person name="Prieme A."/>
        </authorList>
    </citation>
    <scope>NUCLEOTIDE SEQUENCE [LARGE SCALE GENOMIC DNA]</scope>
    <source>
        <strain evidence="5 6">DSM 21081</strain>
    </source>
</reference>
<dbReference type="Pfam" id="PF00005">
    <property type="entry name" value="ABC_tran"/>
    <property type="match status" value="1"/>
</dbReference>
<evidence type="ECO:0000256" key="3">
    <source>
        <dbReference type="ARBA" id="ARBA00022840"/>
    </source>
</evidence>
<dbReference type="RefSeq" id="WP_373970814.1">
    <property type="nucleotide sequence ID" value="NZ_JBHDLJ010000002.1"/>
</dbReference>
<dbReference type="Proteomes" id="UP001575652">
    <property type="component" value="Unassembled WGS sequence"/>
</dbReference>
<dbReference type="InterPro" id="IPR013563">
    <property type="entry name" value="Oligopep_ABC_C"/>
</dbReference>
<evidence type="ECO:0000259" key="4">
    <source>
        <dbReference type="PROSITE" id="PS50893"/>
    </source>
</evidence>
<keyword evidence="6" id="KW-1185">Reference proteome</keyword>
<dbReference type="CDD" id="cd03257">
    <property type="entry name" value="ABC_NikE_OppD_transporters"/>
    <property type="match status" value="1"/>
</dbReference>
<gene>
    <name evidence="5" type="ORF">ACETWP_03525</name>
</gene>
<dbReference type="PANTHER" id="PTHR43067:SF3">
    <property type="entry name" value="MALTOSE ABC TRANSPORTER, ATP-BINDING PROTEIN"/>
    <property type="match status" value="1"/>
</dbReference>
<accession>A0ABV4UNF5</accession>
<keyword evidence="1" id="KW-0813">Transport</keyword>
<dbReference type="SMART" id="SM00382">
    <property type="entry name" value="AAA"/>
    <property type="match status" value="1"/>
</dbReference>
<evidence type="ECO:0000256" key="2">
    <source>
        <dbReference type="ARBA" id="ARBA00022741"/>
    </source>
</evidence>
<dbReference type="InterPro" id="IPR027417">
    <property type="entry name" value="P-loop_NTPase"/>
</dbReference>
<feature type="domain" description="ABC transporter" evidence="4">
    <location>
        <begin position="22"/>
        <end position="268"/>
    </location>
</feature>
<dbReference type="PROSITE" id="PS50893">
    <property type="entry name" value="ABC_TRANSPORTER_2"/>
    <property type="match status" value="1"/>
</dbReference>